<proteinExistence type="predicted"/>
<dbReference type="EMBL" id="QSJD01000006">
    <property type="protein sequence ID" value="RHD51125.1"/>
    <property type="molecule type" value="Genomic_DNA"/>
</dbReference>
<reference evidence="2 3" key="1">
    <citation type="submission" date="2018-08" db="EMBL/GenBank/DDBJ databases">
        <title>A genome reference for cultivated species of the human gut microbiota.</title>
        <authorList>
            <person name="Zou Y."/>
            <person name="Xue W."/>
            <person name="Luo G."/>
        </authorList>
    </citation>
    <scope>NUCLEOTIDE SEQUENCE [LARGE SCALE GENOMIC DNA]</scope>
    <source>
        <strain evidence="2 3">AM31-16AC</strain>
    </source>
</reference>
<dbReference type="RefSeq" id="WP_122140838.1">
    <property type="nucleotide sequence ID" value="NZ_JADNGD010000022.1"/>
</dbReference>
<dbReference type="Proteomes" id="UP000284689">
    <property type="component" value="Unassembled WGS sequence"/>
</dbReference>
<feature type="signal peptide" evidence="1">
    <location>
        <begin position="1"/>
        <end position="23"/>
    </location>
</feature>
<feature type="chain" id="PRO_5030091623" evidence="1">
    <location>
        <begin position="24"/>
        <end position="315"/>
    </location>
</feature>
<protein>
    <submittedName>
        <fullName evidence="2">Uncharacterized protein</fullName>
    </submittedName>
</protein>
<keyword evidence="1" id="KW-0732">Signal</keyword>
<evidence type="ECO:0000313" key="3">
    <source>
        <dbReference type="Proteomes" id="UP000284689"/>
    </source>
</evidence>
<accession>A0A414FNA8</accession>
<gene>
    <name evidence="2" type="ORF">DW794_06040</name>
</gene>
<name>A0A414FNA8_9BACE</name>
<evidence type="ECO:0000256" key="1">
    <source>
        <dbReference type="SAM" id="SignalP"/>
    </source>
</evidence>
<evidence type="ECO:0000313" key="2">
    <source>
        <dbReference type="EMBL" id="RHD51125.1"/>
    </source>
</evidence>
<comment type="caution">
    <text evidence="2">The sequence shown here is derived from an EMBL/GenBank/DDBJ whole genome shotgun (WGS) entry which is preliminary data.</text>
</comment>
<sequence>MKTINAITAIILSLFLVPQSANAQFFKKLEKALQKVEKKVDKVLDTGSTVSNTNIANGVKVVNNLPQFSLEYKGVSWQKDFCGINFVITNKGNNPVHVYYFDRMKTFDSDGNEYASRSIVGNRVTSLGNGNFDFEPDVPVKITYALFDLPPKEVNMSLCQLRTQIHDTQKGYQDCFIEFRNVPIPQRPVAVSKPFKGEWFLKGNNIEGKLNLDFYEKSITGMDAERNEIKCFGIIYVGYGSGSGIQVDECPIISWQGNGNKATVKYIGGRDGNTYQSMLTYNAVSNKISISETKVLIDEGMGECYVSDGLIFSSK</sequence>
<dbReference type="AlphaFoldDB" id="A0A414FNA8"/>
<organism evidence="2 3">
    <name type="scientific">Bacteroides caccae</name>
    <dbReference type="NCBI Taxonomy" id="47678"/>
    <lineage>
        <taxon>Bacteria</taxon>
        <taxon>Pseudomonadati</taxon>
        <taxon>Bacteroidota</taxon>
        <taxon>Bacteroidia</taxon>
        <taxon>Bacteroidales</taxon>
        <taxon>Bacteroidaceae</taxon>
        <taxon>Bacteroides</taxon>
    </lineage>
</organism>